<dbReference type="AlphaFoldDB" id="A0A4Y2RAX3"/>
<dbReference type="Gene3D" id="1.20.58.60">
    <property type="match status" value="1"/>
</dbReference>
<dbReference type="SUPFAM" id="SSF46966">
    <property type="entry name" value="Spectrin repeat"/>
    <property type="match status" value="1"/>
</dbReference>
<dbReference type="EMBL" id="BGPR01143606">
    <property type="protein sequence ID" value="GBN72586.1"/>
    <property type="molecule type" value="Genomic_DNA"/>
</dbReference>
<evidence type="ECO:0000313" key="1">
    <source>
        <dbReference type="EMBL" id="GBN72586.1"/>
    </source>
</evidence>
<accession>A0A4Y2RAX3</accession>
<proteinExistence type="predicted"/>
<comment type="caution">
    <text evidence="1">The sequence shown here is derived from an EMBL/GenBank/DDBJ whole genome shotgun (WGS) entry which is preliminary data.</text>
</comment>
<organism evidence="1 2">
    <name type="scientific">Araneus ventricosus</name>
    <name type="common">Orbweaver spider</name>
    <name type="synonym">Epeira ventricosa</name>
    <dbReference type="NCBI Taxonomy" id="182803"/>
    <lineage>
        <taxon>Eukaryota</taxon>
        <taxon>Metazoa</taxon>
        <taxon>Ecdysozoa</taxon>
        <taxon>Arthropoda</taxon>
        <taxon>Chelicerata</taxon>
        <taxon>Arachnida</taxon>
        <taxon>Araneae</taxon>
        <taxon>Araneomorphae</taxon>
        <taxon>Entelegynae</taxon>
        <taxon>Araneoidea</taxon>
        <taxon>Araneidae</taxon>
        <taxon>Araneus</taxon>
    </lineage>
</organism>
<sequence length="90" mass="10143">NRLESSADQWNQLLLSLRELTEWVIKKETELSAQPAIGGDVGCIVKQQDEHRAFRRQIDDKRPVVESSLLAGRHYVAKEPPLSDTSDSEG</sequence>
<reference evidence="1 2" key="1">
    <citation type="journal article" date="2019" name="Sci. Rep.">
        <title>Orb-weaving spider Araneus ventricosus genome elucidates the spidroin gene catalogue.</title>
        <authorList>
            <person name="Kono N."/>
            <person name="Nakamura H."/>
            <person name="Ohtoshi R."/>
            <person name="Moran D.A.P."/>
            <person name="Shinohara A."/>
            <person name="Yoshida Y."/>
            <person name="Fujiwara M."/>
            <person name="Mori M."/>
            <person name="Tomita M."/>
            <person name="Arakawa K."/>
        </authorList>
    </citation>
    <scope>NUCLEOTIDE SEQUENCE [LARGE SCALE GENOMIC DNA]</scope>
</reference>
<protein>
    <submittedName>
        <fullName evidence="1">Dystrophin, isoforms A/C/F/G/H</fullName>
    </submittedName>
</protein>
<feature type="non-terminal residue" evidence="1">
    <location>
        <position position="1"/>
    </location>
</feature>
<gene>
    <name evidence="1" type="primary">Dys_1</name>
    <name evidence="1" type="ORF">AVEN_70675_1</name>
</gene>
<dbReference type="OrthoDB" id="10057795at2759"/>
<keyword evidence="2" id="KW-1185">Reference proteome</keyword>
<dbReference type="Proteomes" id="UP000499080">
    <property type="component" value="Unassembled WGS sequence"/>
</dbReference>
<evidence type="ECO:0000313" key="2">
    <source>
        <dbReference type="Proteomes" id="UP000499080"/>
    </source>
</evidence>
<name>A0A4Y2RAX3_ARAVE</name>